<dbReference type="EMBL" id="CP108253">
    <property type="protein sequence ID" value="WTU40905.1"/>
    <property type="molecule type" value="Genomic_DNA"/>
</dbReference>
<accession>A0AAU2GZX2</accession>
<evidence type="ECO:0000313" key="1">
    <source>
        <dbReference type="EMBL" id="WTU40905.1"/>
    </source>
</evidence>
<protein>
    <submittedName>
        <fullName evidence="1">Uncharacterized protein</fullName>
    </submittedName>
</protein>
<reference evidence="1" key="1">
    <citation type="submission" date="2022-10" db="EMBL/GenBank/DDBJ databases">
        <title>The complete genomes of actinobacterial strains from the NBC collection.</title>
        <authorList>
            <person name="Joergensen T.S."/>
            <person name="Alvarez Arevalo M."/>
            <person name="Sterndorff E.B."/>
            <person name="Faurdal D."/>
            <person name="Vuksanovic O."/>
            <person name="Mourched A.-S."/>
            <person name="Charusanti P."/>
            <person name="Shaw S."/>
            <person name="Blin K."/>
            <person name="Weber T."/>
        </authorList>
    </citation>
    <scope>NUCLEOTIDE SEQUENCE</scope>
    <source>
        <strain evidence="1">NBC_00060</strain>
    </source>
</reference>
<name>A0AAU2GZX2_9ACTN</name>
<gene>
    <name evidence="1" type="ORF">OHV25_15525</name>
</gene>
<organism evidence="1">
    <name type="scientific">Streptomyces sp. NBC_00060</name>
    <dbReference type="NCBI Taxonomy" id="2975636"/>
    <lineage>
        <taxon>Bacteria</taxon>
        <taxon>Bacillati</taxon>
        <taxon>Actinomycetota</taxon>
        <taxon>Actinomycetes</taxon>
        <taxon>Kitasatosporales</taxon>
        <taxon>Streptomycetaceae</taxon>
        <taxon>Streptomyces</taxon>
    </lineage>
</organism>
<dbReference type="AlphaFoldDB" id="A0AAU2GZX2"/>
<sequence length="81" mass="8746">MTEMLMEHRDDAVAGGLQAAEEDLFAAPAEVRPQLAAAGRRLWVNGARPDDMVELFDDAGGAPVVSVEEQRTVHTAWQASL</sequence>
<proteinExistence type="predicted"/>